<organism evidence="1 2">
    <name type="scientific">Clostridium cellulovorans (strain ATCC 35296 / DSM 3052 / OCM 3 / 743B)</name>
    <dbReference type="NCBI Taxonomy" id="573061"/>
    <lineage>
        <taxon>Bacteria</taxon>
        <taxon>Bacillati</taxon>
        <taxon>Bacillota</taxon>
        <taxon>Clostridia</taxon>
        <taxon>Eubacteriales</taxon>
        <taxon>Clostridiaceae</taxon>
        <taxon>Clostridium</taxon>
    </lineage>
</organism>
<proteinExistence type="predicted"/>
<protein>
    <submittedName>
        <fullName evidence="1">Uncharacterized protein</fullName>
    </submittedName>
</protein>
<dbReference type="KEGG" id="ccb:Clocel_1669"/>
<evidence type="ECO:0000313" key="2">
    <source>
        <dbReference type="Proteomes" id="UP000002730"/>
    </source>
</evidence>
<reference evidence="1 2" key="1">
    <citation type="submission" date="2010-08" db="EMBL/GenBank/DDBJ databases">
        <title>Complete sequence of Clostridium cellulovorans 743B.</title>
        <authorList>
            <consortium name="US DOE Joint Genome Institute"/>
            <person name="Lucas S."/>
            <person name="Copeland A."/>
            <person name="Lapidus A."/>
            <person name="Cheng J.-F."/>
            <person name="Bruce D."/>
            <person name="Goodwin L."/>
            <person name="Pitluck S."/>
            <person name="Chertkov O."/>
            <person name="Detter J.C."/>
            <person name="Han C."/>
            <person name="Tapia R."/>
            <person name="Land M."/>
            <person name="Hauser L."/>
            <person name="Chang Y.-J."/>
            <person name="Jeffries C."/>
            <person name="Kyrpides N."/>
            <person name="Ivanova N."/>
            <person name="Mikhailova N."/>
            <person name="Hemme C.L."/>
            <person name="Woyke T."/>
        </authorList>
    </citation>
    <scope>NUCLEOTIDE SEQUENCE [LARGE SCALE GENOMIC DNA]</scope>
    <source>
        <strain evidence="2">ATCC 35296 / DSM 3052 / OCM 3 / 743B</strain>
    </source>
</reference>
<keyword evidence="2" id="KW-1185">Reference proteome</keyword>
<gene>
    <name evidence="1" type="ordered locus">Clocel_1669</name>
</gene>
<dbReference type="EMBL" id="CP002160">
    <property type="protein sequence ID" value="ADL51413.1"/>
    <property type="molecule type" value="Genomic_DNA"/>
</dbReference>
<accession>D9SKB7</accession>
<dbReference type="eggNOG" id="ENOG50331SK">
    <property type="taxonomic scope" value="Bacteria"/>
</dbReference>
<dbReference type="RefSeq" id="WP_010077375.1">
    <property type="nucleotide sequence ID" value="NC_014393.1"/>
</dbReference>
<name>D9SKB7_CLOC7</name>
<dbReference type="OrthoDB" id="1937284at2"/>
<dbReference type="HOGENOM" id="CLU_1913428_0_0_9"/>
<evidence type="ECO:0000313" key="1">
    <source>
        <dbReference type="EMBL" id="ADL51413.1"/>
    </source>
</evidence>
<dbReference type="Proteomes" id="UP000002730">
    <property type="component" value="Chromosome"/>
</dbReference>
<sequence>MKLENIINTLEENGLNEVQEIQYRDDVKVIRFFYDFDIDELKAAKSYSEDESQGDEEKEELYLTYLNDLAVDNIGEILEEIMEEEDISIQFITYGINDEEDYAEFIALIQAKENDFDIEKVVEDLDL</sequence>
<dbReference type="AlphaFoldDB" id="D9SKB7"/>